<protein>
    <recommendedName>
        <fullName evidence="4">DUF1275 domain-containing protein</fullName>
    </recommendedName>
</protein>
<name>A0A2L0F5G7_SORCE</name>
<gene>
    <name evidence="2" type="ORF">SOCE26_083340</name>
</gene>
<sequence length="254" mass="26247">MPALHRPDEIFSRRHVPTWIMLTFAAGCVNAIAMVACEHFVTHVTGTVTKLGTELADLSHLREFVMALACFIGGAMASGMLINARVHRGKRPLYAAPLVVVAVTTAAVALAGHAGLLGMFGGALLDAGDFVLLSVLSFASGLQNAAVATSTGLLVRTTHLTGPATDLGIHLVEFVCAEGDVKRSAKRHALLRAGKIVAFAVGAASGVTLAHGLHFLAFLVPAAIVLVATALSFLHVPNGDRAMLRPPSPSAAAL</sequence>
<dbReference type="PANTHER" id="PTHR37314">
    <property type="entry name" value="SLR0142 PROTEIN"/>
    <property type="match status" value="1"/>
</dbReference>
<proteinExistence type="predicted"/>
<dbReference type="AlphaFoldDB" id="A0A2L0F5G7"/>
<evidence type="ECO:0008006" key="4">
    <source>
        <dbReference type="Google" id="ProtNLM"/>
    </source>
</evidence>
<evidence type="ECO:0000256" key="1">
    <source>
        <dbReference type="SAM" id="Phobius"/>
    </source>
</evidence>
<dbReference type="Proteomes" id="UP000238348">
    <property type="component" value="Chromosome"/>
</dbReference>
<dbReference type="Pfam" id="PF06912">
    <property type="entry name" value="DUF1275"/>
    <property type="match status" value="1"/>
</dbReference>
<accession>A0A2L0F5G7</accession>
<evidence type="ECO:0000313" key="2">
    <source>
        <dbReference type="EMBL" id="AUX46825.1"/>
    </source>
</evidence>
<keyword evidence="1" id="KW-0472">Membrane</keyword>
<feature type="transmembrane region" description="Helical" evidence="1">
    <location>
        <begin position="94"/>
        <end position="118"/>
    </location>
</feature>
<dbReference type="InterPro" id="IPR010699">
    <property type="entry name" value="DUF1275"/>
</dbReference>
<feature type="transmembrane region" description="Helical" evidence="1">
    <location>
        <begin position="20"/>
        <end position="41"/>
    </location>
</feature>
<keyword evidence="1" id="KW-0812">Transmembrane</keyword>
<dbReference type="EMBL" id="CP012673">
    <property type="protein sequence ID" value="AUX46825.1"/>
    <property type="molecule type" value="Genomic_DNA"/>
</dbReference>
<feature type="transmembrane region" description="Helical" evidence="1">
    <location>
        <begin position="130"/>
        <end position="155"/>
    </location>
</feature>
<dbReference type="PANTHER" id="PTHR37314:SF4">
    <property type="entry name" value="UPF0700 TRANSMEMBRANE PROTEIN YOAK"/>
    <property type="match status" value="1"/>
</dbReference>
<feature type="transmembrane region" description="Helical" evidence="1">
    <location>
        <begin position="61"/>
        <end position="82"/>
    </location>
</feature>
<feature type="transmembrane region" description="Helical" evidence="1">
    <location>
        <begin position="189"/>
        <end position="209"/>
    </location>
</feature>
<organism evidence="2 3">
    <name type="scientific">Sorangium cellulosum</name>
    <name type="common">Polyangium cellulosum</name>
    <dbReference type="NCBI Taxonomy" id="56"/>
    <lineage>
        <taxon>Bacteria</taxon>
        <taxon>Pseudomonadati</taxon>
        <taxon>Myxococcota</taxon>
        <taxon>Polyangia</taxon>
        <taxon>Polyangiales</taxon>
        <taxon>Polyangiaceae</taxon>
        <taxon>Sorangium</taxon>
    </lineage>
</organism>
<reference evidence="2 3" key="1">
    <citation type="submission" date="2015-09" db="EMBL/GenBank/DDBJ databases">
        <title>Sorangium comparison.</title>
        <authorList>
            <person name="Zaburannyi N."/>
            <person name="Bunk B."/>
            <person name="Overmann J."/>
            <person name="Mueller R."/>
        </authorList>
    </citation>
    <scope>NUCLEOTIDE SEQUENCE [LARGE SCALE GENOMIC DNA]</scope>
    <source>
        <strain evidence="2 3">So ce26</strain>
    </source>
</reference>
<evidence type="ECO:0000313" key="3">
    <source>
        <dbReference type="Proteomes" id="UP000238348"/>
    </source>
</evidence>
<dbReference type="PROSITE" id="PS51257">
    <property type="entry name" value="PROKAR_LIPOPROTEIN"/>
    <property type="match status" value="1"/>
</dbReference>
<feature type="transmembrane region" description="Helical" evidence="1">
    <location>
        <begin position="215"/>
        <end position="236"/>
    </location>
</feature>
<keyword evidence="1" id="KW-1133">Transmembrane helix</keyword>